<evidence type="ECO:0000259" key="7">
    <source>
        <dbReference type="Pfam" id="PF01343"/>
    </source>
</evidence>
<dbReference type="NCBIfam" id="TIGR00706">
    <property type="entry name" value="SppA_dom"/>
    <property type="match status" value="1"/>
</dbReference>
<dbReference type="InterPro" id="IPR004635">
    <property type="entry name" value="Pept_S49_SppA"/>
</dbReference>
<evidence type="ECO:0000256" key="6">
    <source>
        <dbReference type="ARBA" id="ARBA00023136"/>
    </source>
</evidence>
<keyword evidence="4 8" id="KW-0378">Hydrolase</keyword>
<dbReference type="CDD" id="cd07023">
    <property type="entry name" value="S49_Sppa_N_C"/>
    <property type="match status" value="1"/>
</dbReference>
<evidence type="ECO:0000256" key="3">
    <source>
        <dbReference type="ARBA" id="ARBA00022670"/>
    </source>
</evidence>
<evidence type="ECO:0000313" key="8">
    <source>
        <dbReference type="EMBL" id="MFD2933926.1"/>
    </source>
</evidence>
<name>A0ABW6AF45_9BACT</name>
<keyword evidence="9" id="KW-1185">Reference proteome</keyword>
<keyword evidence="6" id="KW-0472">Membrane</keyword>
<dbReference type="EMBL" id="JBHUOM010000002">
    <property type="protein sequence ID" value="MFD2933926.1"/>
    <property type="molecule type" value="Genomic_DNA"/>
</dbReference>
<evidence type="ECO:0000256" key="4">
    <source>
        <dbReference type="ARBA" id="ARBA00022801"/>
    </source>
</evidence>
<dbReference type="InterPro" id="IPR004634">
    <property type="entry name" value="Pept_S49_pIV"/>
</dbReference>
<reference evidence="9" key="1">
    <citation type="journal article" date="2019" name="Int. J. Syst. Evol. Microbiol.">
        <title>The Global Catalogue of Microorganisms (GCM) 10K type strain sequencing project: providing services to taxonomists for standard genome sequencing and annotation.</title>
        <authorList>
            <consortium name="The Broad Institute Genomics Platform"/>
            <consortium name="The Broad Institute Genome Sequencing Center for Infectious Disease"/>
            <person name="Wu L."/>
            <person name="Ma J."/>
        </authorList>
    </citation>
    <scope>NUCLEOTIDE SEQUENCE [LARGE SCALE GENOMIC DNA]</scope>
    <source>
        <strain evidence="9">KCTC 52490</strain>
    </source>
</reference>
<evidence type="ECO:0000256" key="1">
    <source>
        <dbReference type="ARBA" id="ARBA00004370"/>
    </source>
</evidence>
<dbReference type="SUPFAM" id="SSF52096">
    <property type="entry name" value="ClpP/crotonase"/>
    <property type="match status" value="2"/>
</dbReference>
<dbReference type="GO" id="GO:0016787">
    <property type="term" value="F:hydrolase activity"/>
    <property type="evidence" value="ECO:0007669"/>
    <property type="project" value="UniProtKB-KW"/>
</dbReference>
<feature type="domain" description="Peptidase S49" evidence="7">
    <location>
        <begin position="373"/>
        <end position="524"/>
    </location>
</feature>
<keyword evidence="3" id="KW-0645">Protease</keyword>
<dbReference type="Proteomes" id="UP001597512">
    <property type="component" value="Unassembled WGS sequence"/>
</dbReference>
<evidence type="ECO:0000256" key="5">
    <source>
        <dbReference type="ARBA" id="ARBA00022825"/>
    </source>
</evidence>
<dbReference type="Gene3D" id="3.90.226.10">
    <property type="entry name" value="2-enoyl-CoA Hydratase, Chain A, domain 1"/>
    <property type="match status" value="3"/>
</dbReference>
<dbReference type="InterPro" id="IPR047272">
    <property type="entry name" value="S49_SppA_C"/>
</dbReference>
<comment type="similarity">
    <text evidence="2">Belongs to the peptidase S49 family.</text>
</comment>
<dbReference type="NCBIfam" id="TIGR00705">
    <property type="entry name" value="SppA_67K"/>
    <property type="match status" value="1"/>
</dbReference>
<keyword evidence="5" id="KW-0720">Serine protease</keyword>
<dbReference type="Pfam" id="PF01343">
    <property type="entry name" value="Peptidase_S49"/>
    <property type="match status" value="2"/>
</dbReference>
<dbReference type="CDD" id="cd07018">
    <property type="entry name" value="S49_SppA_67K_type"/>
    <property type="match status" value="1"/>
</dbReference>
<organism evidence="8 9">
    <name type="scientific">Spirosoma flavum</name>
    <dbReference type="NCBI Taxonomy" id="2048557"/>
    <lineage>
        <taxon>Bacteria</taxon>
        <taxon>Pseudomonadati</taxon>
        <taxon>Bacteroidota</taxon>
        <taxon>Cytophagia</taxon>
        <taxon>Cytophagales</taxon>
        <taxon>Cytophagaceae</taxon>
        <taxon>Spirosoma</taxon>
    </lineage>
</organism>
<dbReference type="PANTHER" id="PTHR33209">
    <property type="entry name" value="PROTEASE 4"/>
    <property type="match status" value="1"/>
</dbReference>
<dbReference type="PANTHER" id="PTHR33209:SF1">
    <property type="entry name" value="PEPTIDASE S49 DOMAIN-CONTAINING PROTEIN"/>
    <property type="match status" value="1"/>
</dbReference>
<dbReference type="EC" id="3.4.21.-" evidence="8"/>
<comment type="subcellular location">
    <subcellularLocation>
        <location evidence="1">Membrane</location>
    </subcellularLocation>
</comment>
<comment type="caution">
    <text evidence="8">The sequence shown here is derived from an EMBL/GenBank/DDBJ whole genome shotgun (WGS) entry which is preliminary data.</text>
</comment>
<dbReference type="InterPro" id="IPR047217">
    <property type="entry name" value="S49_SppA_67K_type_N"/>
</dbReference>
<dbReference type="PIRSF" id="PIRSF001217">
    <property type="entry name" value="Protease_4_SppA"/>
    <property type="match status" value="1"/>
</dbReference>
<protein>
    <submittedName>
        <fullName evidence="8">Signal peptide peptidase SppA</fullName>
        <ecNumber evidence="8">3.4.21.-</ecNumber>
    </submittedName>
</protein>
<evidence type="ECO:0000313" key="9">
    <source>
        <dbReference type="Proteomes" id="UP001597512"/>
    </source>
</evidence>
<proteinExistence type="inferred from homology"/>
<dbReference type="Gene3D" id="6.20.330.10">
    <property type="match status" value="1"/>
</dbReference>
<sequence>MRQFLKYVLATIVGLLLFSFIGFLLLIGLGNALSSSDKKTTVKENTVLKIELDKPIEERSVDNPFNGFGPVSGSGDAIGLIELKKTLKEAKDDDNIKGIYLQTESPMAGWASLEEVRDALIDFKKSKKFVYAYAERMTEKGYYIASVADKIYINPAGDLEWNGLAAELSFFKGTLDKLGIKPEIFKVGDFKSAVEPFIRENMSDPNRLQVNSFLNSVNDHMLVRVAQSRGLRVDSLKYYADNLTIQKPEDALRTKLITNVGYQDELESVIRKQLGLDEKKKINYVSLSKYESSEKTNDDTDGSGKNRVAVIIASGDIHSGKSGDNSIGSETIVEELRKARLDDKVKAIVLRVNSGGGSALASDVMYREVQLARKVKPVIGSMSDYAASGGYYMLMGCDKIVAQPNTITGSIGVFSLLFNTESFFKDKLGVTYDRVKTNTNADFPAVTHEMTPFQKQTMQRATERIYAQFTSKAAAGRKLPVDSLRAIAGGRVWTGSQGKAIGLVDQLGGLDDAIKLAAQSAKLKDGDYQLRYQPRKKEFFEQLMLSFAGDEEAKIQAQLGELAPYVKYMKKLKTMEGIQMRMPFDVEIR</sequence>
<accession>A0ABW6AF45</accession>
<dbReference type="RefSeq" id="WP_381498927.1">
    <property type="nucleotide sequence ID" value="NZ_JBHUOM010000002.1"/>
</dbReference>
<gene>
    <name evidence="8" type="primary">sppA</name>
    <name evidence="8" type="ORF">ACFS25_09050</name>
</gene>
<dbReference type="InterPro" id="IPR002142">
    <property type="entry name" value="Peptidase_S49"/>
</dbReference>
<feature type="domain" description="Peptidase S49" evidence="7">
    <location>
        <begin position="123"/>
        <end position="275"/>
    </location>
</feature>
<evidence type="ECO:0000256" key="2">
    <source>
        <dbReference type="ARBA" id="ARBA00008683"/>
    </source>
</evidence>
<dbReference type="InterPro" id="IPR029045">
    <property type="entry name" value="ClpP/crotonase-like_dom_sf"/>
</dbReference>